<feature type="transmembrane region" description="Helical" evidence="2">
    <location>
        <begin position="108"/>
        <end position="127"/>
    </location>
</feature>
<evidence type="ECO:0000256" key="1">
    <source>
        <dbReference type="SAM" id="MobiDB-lite"/>
    </source>
</evidence>
<sequence>KTDEVVNYEIGNTQSETVREPGEIQRISVAVLVNGIYNIQDNGEVAYEERSEEELQRLNQLVQAAIGFDEQRGDSVSVDSLRFMDYSMDVGEPVSTSFVQILKDNMMAILRAVFALAVIAAILVFGVRPLVARALPERTEGEDQSDVPALPGGEAQAEGELAADGDRAPQGLPAPQQARPRRAGSGGAVSGTVLEPISMAGPDDLVTLGAVNGGVHKGWINTVSGLVEHQPDDSLKVVKTWLAEGL</sequence>
<dbReference type="RefSeq" id="WP_009803967.1">
    <property type="nucleotide sequence ID" value="NZ_AAMO01000009.1"/>
</dbReference>
<dbReference type="EMBL" id="AAMO01000009">
    <property type="protein sequence ID" value="EAQ01967.1"/>
    <property type="molecule type" value="Genomic_DNA"/>
</dbReference>
<evidence type="ECO:0000259" key="3">
    <source>
        <dbReference type="Pfam" id="PF08345"/>
    </source>
</evidence>
<name>A3U0Y4_PSEBH</name>
<keyword evidence="4" id="KW-0969">Cilium</keyword>
<gene>
    <name evidence="4" type="ORF">OB2597_20121</name>
</gene>
<feature type="region of interest" description="Disordered" evidence="1">
    <location>
        <begin position="138"/>
        <end position="188"/>
    </location>
</feature>
<dbReference type="Proteomes" id="UP000004318">
    <property type="component" value="Unassembled WGS sequence"/>
</dbReference>
<keyword evidence="2" id="KW-0812">Transmembrane</keyword>
<dbReference type="AlphaFoldDB" id="A3U0Y4"/>
<proteinExistence type="predicted"/>
<keyword evidence="2" id="KW-0472">Membrane</keyword>
<dbReference type="STRING" id="252305.OB2597_20121"/>
<evidence type="ECO:0000256" key="2">
    <source>
        <dbReference type="SAM" id="Phobius"/>
    </source>
</evidence>
<organism evidence="4 5">
    <name type="scientific">Pseudooceanicola batsensis (strain ATCC BAA-863 / DSM 15984 / KCTC 12145 / HTCC2597)</name>
    <name type="common">Oceanicola batsensis</name>
    <dbReference type="NCBI Taxonomy" id="252305"/>
    <lineage>
        <taxon>Bacteria</taxon>
        <taxon>Pseudomonadati</taxon>
        <taxon>Pseudomonadota</taxon>
        <taxon>Alphaproteobacteria</taxon>
        <taxon>Rhodobacterales</taxon>
        <taxon>Paracoccaceae</taxon>
        <taxon>Pseudooceanicola</taxon>
    </lineage>
</organism>
<accession>A3U0Y4</accession>
<evidence type="ECO:0000313" key="5">
    <source>
        <dbReference type="Proteomes" id="UP000004318"/>
    </source>
</evidence>
<dbReference type="PANTHER" id="PTHR30046">
    <property type="entry name" value="FLAGELLAR M-RING PROTEIN"/>
    <property type="match status" value="1"/>
</dbReference>
<protein>
    <submittedName>
        <fullName evidence="4">Flagellar M-ring protein</fullName>
    </submittedName>
</protein>
<dbReference type="InterPro" id="IPR043427">
    <property type="entry name" value="YscJ/FliF"/>
</dbReference>
<evidence type="ECO:0000313" key="4">
    <source>
        <dbReference type="EMBL" id="EAQ01967.1"/>
    </source>
</evidence>
<comment type="caution">
    <text evidence="4">The sequence shown here is derived from an EMBL/GenBank/DDBJ whole genome shotgun (WGS) entry which is preliminary data.</text>
</comment>
<dbReference type="Pfam" id="PF08345">
    <property type="entry name" value="YscJ_FliF_C"/>
    <property type="match status" value="1"/>
</dbReference>
<keyword evidence="4" id="KW-0282">Flagellum</keyword>
<feature type="non-terminal residue" evidence="4">
    <location>
        <position position="1"/>
    </location>
</feature>
<keyword evidence="5" id="KW-1185">Reference proteome</keyword>
<reference evidence="4 5" key="1">
    <citation type="journal article" date="2010" name="J. Bacteriol.">
        <title>Genome sequences of Oceanicola granulosus HTCC2516(T) and Oceanicola batsensis HTCC2597(TDelta).</title>
        <authorList>
            <person name="Thrash J.C."/>
            <person name="Cho J.C."/>
            <person name="Vergin K.L."/>
            <person name="Giovannoni S.J."/>
        </authorList>
    </citation>
    <scope>NUCLEOTIDE SEQUENCE [LARGE SCALE GENOMIC DNA]</scope>
    <source>
        <strain evidence="5">ATCC BAA-863 / DSM 15984 / KCTC 12145 / HTCC2597</strain>
    </source>
</reference>
<keyword evidence="4" id="KW-0966">Cell projection</keyword>
<keyword evidence="2" id="KW-1133">Transmembrane helix</keyword>
<dbReference type="InterPro" id="IPR013556">
    <property type="entry name" value="Flag_M-ring_C"/>
</dbReference>
<feature type="domain" description="Flagellar M-ring C-terminal" evidence="3">
    <location>
        <begin position="1"/>
        <end position="83"/>
    </location>
</feature>
<dbReference type="HOGENOM" id="CLU_1126563_0_0_5"/>
<feature type="compositionally biased region" description="Low complexity" evidence="1">
    <location>
        <begin position="148"/>
        <end position="162"/>
    </location>
</feature>